<dbReference type="GeneID" id="54554847"/>
<feature type="chain" id="PRO_5025566327" description="GPI anchored protein" evidence="1">
    <location>
        <begin position="18"/>
        <end position="276"/>
    </location>
</feature>
<gene>
    <name evidence="2" type="ORF">EI97DRAFT_468733</name>
</gene>
<dbReference type="EMBL" id="ML986502">
    <property type="protein sequence ID" value="KAF2274555.1"/>
    <property type="molecule type" value="Genomic_DNA"/>
</dbReference>
<dbReference type="PANTHER" id="PTHR39599">
    <property type="entry name" value="GPI-ANCHORED PROTEIN (EUROFUNG)-RELATED-RELATED"/>
    <property type="match status" value="1"/>
</dbReference>
<reference evidence="2" key="1">
    <citation type="journal article" date="2020" name="Stud. Mycol.">
        <title>101 Dothideomycetes genomes: a test case for predicting lifestyles and emergence of pathogens.</title>
        <authorList>
            <person name="Haridas S."/>
            <person name="Albert R."/>
            <person name="Binder M."/>
            <person name="Bloem J."/>
            <person name="Labutti K."/>
            <person name="Salamov A."/>
            <person name="Andreopoulos B."/>
            <person name="Baker S."/>
            <person name="Barry K."/>
            <person name="Bills G."/>
            <person name="Bluhm B."/>
            <person name="Cannon C."/>
            <person name="Castanera R."/>
            <person name="Culley D."/>
            <person name="Daum C."/>
            <person name="Ezra D."/>
            <person name="Gonzalez J."/>
            <person name="Henrissat B."/>
            <person name="Kuo A."/>
            <person name="Liang C."/>
            <person name="Lipzen A."/>
            <person name="Lutzoni F."/>
            <person name="Magnuson J."/>
            <person name="Mondo S."/>
            <person name="Nolan M."/>
            <person name="Ohm R."/>
            <person name="Pangilinan J."/>
            <person name="Park H.-J."/>
            <person name="Ramirez L."/>
            <person name="Alfaro M."/>
            <person name="Sun H."/>
            <person name="Tritt A."/>
            <person name="Yoshinaga Y."/>
            <person name="Zwiers L.-H."/>
            <person name="Turgeon B."/>
            <person name="Goodwin S."/>
            <person name="Spatafora J."/>
            <person name="Crous P."/>
            <person name="Grigoriev I."/>
        </authorList>
    </citation>
    <scope>NUCLEOTIDE SEQUENCE</scope>
    <source>
        <strain evidence="2">CBS 379.55</strain>
    </source>
</reference>
<organism evidence="2 3">
    <name type="scientific">Westerdykella ornata</name>
    <dbReference type="NCBI Taxonomy" id="318751"/>
    <lineage>
        <taxon>Eukaryota</taxon>
        <taxon>Fungi</taxon>
        <taxon>Dikarya</taxon>
        <taxon>Ascomycota</taxon>
        <taxon>Pezizomycotina</taxon>
        <taxon>Dothideomycetes</taxon>
        <taxon>Pleosporomycetidae</taxon>
        <taxon>Pleosporales</taxon>
        <taxon>Sporormiaceae</taxon>
        <taxon>Westerdykella</taxon>
    </lineage>
</organism>
<sequence>MRRLLSAAFLLFTIASAAPDFVVDFTQPQAGTPAVDNDTIADDGSLELVKRQNNCRNGYSPCINLNAPGLCCEIGDVCSRDAANNVACCPANSACTGTIRPVVPTGTPTSASSFVAGTTQTTSSFVLATTTTGTSNSFVQSSAAGSYVRSMVPNTFYPFPYIPTTYINAAACSQAYTSCQADAMSCTSALANGVPGVTVSAPNGGATITAIASLGPERAAAVCASLSSQACSGLIVEACARFGDGAGSAGGARTLCGGMYGVGAGVAVGIAGQLLR</sequence>
<evidence type="ECO:0008006" key="4">
    <source>
        <dbReference type="Google" id="ProtNLM"/>
    </source>
</evidence>
<feature type="signal peptide" evidence="1">
    <location>
        <begin position="1"/>
        <end position="17"/>
    </location>
</feature>
<dbReference type="PANTHER" id="PTHR39599:SF1">
    <property type="entry name" value="GPI-ANCHORED PROTEIN (EUROFUNG)"/>
    <property type="match status" value="1"/>
</dbReference>
<keyword evidence="1" id="KW-0732">Signal</keyword>
<dbReference type="RefSeq" id="XP_033652094.1">
    <property type="nucleotide sequence ID" value="XM_033801672.1"/>
</dbReference>
<protein>
    <recommendedName>
        <fullName evidence="4">GPI anchored protein</fullName>
    </recommendedName>
</protein>
<dbReference type="OrthoDB" id="5410926at2759"/>
<dbReference type="AlphaFoldDB" id="A0A6A6JE62"/>
<dbReference type="Proteomes" id="UP000800097">
    <property type="component" value="Unassembled WGS sequence"/>
</dbReference>
<evidence type="ECO:0000313" key="2">
    <source>
        <dbReference type="EMBL" id="KAF2274555.1"/>
    </source>
</evidence>
<accession>A0A6A6JE62</accession>
<name>A0A6A6JE62_WESOR</name>
<proteinExistence type="predicted"/>
<evidence type="ECO:0000313" key="3">
    <source>
        <dbReference type="Proteomes" id="UP000800097"/>
    </source>
</evidence>
<evidence type="ECO:0000256" key="1">
    <source>
        <dbReference type="SAM" id="SignalP"/>
    </source>
</evidence>
<keyword evidence="3" id="KW-1185">Reference proteome</keyword>